<dbReference type="Gene3D" id="1.10.260.40">
    <property type="entry name" value="lambda repressor-like DNA-binding domains"/>
    <property type="match status" value="1"/>
</dbReference>
<dbReference type="CDD" id="cd00093">
    <property type="entry name" value="HTH_XRE"/>
    <property type="match status" value="1"/>
</dbReference>
<evidence type="ECO:0000259" key="1">
    <source>
        <dbReference type="PROSITE" id="PS50943"/>
    </source>
</evidence>
<dbReference type="RefSeq" id="WP_160633164.1">
    <property type="nucleotide sequence ID" value="NZ_WWNE01000007.1"/>
</dbReference>
<gene>
    <name evidence="2" type="ORF">GQN54_08730</name>
</gene>
<comment type="caution">
    <text evidence="2">The sequence shown here is derived from an EMBL/GenBank/DDBJ whole genome shotgun (WGS) entry which is preliminary data.</text>
</comment>
<dbReference type="Pfam" id="PF01381">
    <property type="entry name" value="HTH_3"/>
    <property type="match status" value="1"/>
</dbReference>
<keyword evidence="3" id="KW-1185">Reference proteome</keyword>
<dbReference type="InterPro" id="IPR001387">
    <property type="entry name" value="Cro/C1-type_HTH"/>
</dbReference>
<dbReference type="SMART" id="SM00530">
    <property type="entry name" value="HTH_XRE"/>
    <property type="match status" value="1"/>
</dbReference>
<proteinExistence type="predicted"/>
<dbReference type="AlphaFoldDB" id="A0A6N9NJV1"/>
<dbReference type="EMBL" id="WWNE01000007">
    <property type="protein sequence ID" value="NBG66203.1"/>
    <property type="molecule type" value="Genomic_DNA"/>
</dbReference>
<dbReference type="GO" id="GO:0003677">
    <property type="term" value="F:DNA binding"/>
    <property type="evidence" value="ECO:0007669"/>
    <property type="project" value="InterPro"/>
</dbReference>
<dbReference type="Proteomes" id="UP000470771">
    <property type="component" value="Unassembled WGS sequence"/>
</dbReference>
<reference evidence="2 3" key="1">
    <citation type="submission" date="2019-12" db="EMBL/GenBank/DDBJ databases">
        <authorList>
            <person name="Zhao J."/>
        </authorList>
    </citation>
    <scope>NUCLEOTIDE SEQUENCE [LARGE SCALE GENOMIC DNA]</scope>
    <source>
        <strain evidence="2 3">S-15</strain>
    </source>
</reference>
<sequence>MKPTNKEKFLALVSDQDKRSLDAITWRAENRGWLKNAQAVALKILQTLKSKKMTQKGLAALMQVSPQQVNKWVKGKENFTFETISKIEAALGIELIQVGVKETQEIKVEIKFSFHQAIRAVHTVGNYTHITHNEPKVIQLNQQGVWDKNKKYAY</sequence>
<dbReference type="InterPro" id="IPR010982">
    <property type="entry name" value="Lambda_DNA-bd_dom_sf"/>
</dbReference>
<accession>A0A6N9NJV1</accession>
<evidence type="ECO:0000313" key="2">
    <source>
        <dbReference type="EMBL" id="NBG66203.1"/>
    </source>
</evidence>
<evidence type="ECO:0000313" key="3">
    <source>
        <dbReference type="Proteomes" id="UP000470771"/>
    </source>
</evidence>
<name>A0A6N9NJV1_9FLAO</name>
<organism evidence="2 3">
    <name type="scientific">Acidiluteibacter ferrifornacis</name>
    <dbReference type="NCBI Taxonomy" id="2692424"/>
    <lineage>
        <taxon>Bacteria</taxon>
        <taxon>Pseudomonadati</taxon>
        <taxon>Bacteroidota</taxon>
        <taxon>Flavobacteriia</taxon>
        <taxon>Flavobacteriales</taxon>
        <taxon>Cryomorphaceae</taxon>
        <taxon>Acidiluteibacter</taxon>
    </lineage>
</organism>
<feature type="domain" description="HTH cro/C1-type" evidence="1">
    <location>
        <begin position="44"/>
        <end position="98"/>
    </location>
</feature>
<dbReference type="SUPFAM" id="SSF47413">
    <property type="entry name" value="lambda repressor-like DNA-binding domains"/>
    <property type="match status" value="1"/>
</dbReference>
<dbReference type="PROSITE" id="PS50943">
    <property type="entry name" value="HTH_CROC1"/>
    <property type="match status" value="1"/>
</dbReference>
<protein>
    <submittedName>
        <fullName evidence="2">Helix-turn-helix domain-containing protein</fullName>
    </submittedName>
</protein>